<proteinExistence type="predicted"/>
<reference evidence="1 2" key="1">
    <citation type="submission" date="2015-05" db="EMBL/GenBank/DDBJ databases">
        <title>Evolution of Trichinella species and genotypes.</title>
        <authorList>
            <person name="Korhonen P.K."/>
            <person name="Edoardo P."/>
            <person name="Giuseppe L.R."/>
            <person name="Gasser R.B."/>
        </authorList>
    </citation>
    <scope>NUCLEOTIDE SEQUENCE [LARGE SCALE GENOMIC DNA]</scope>
    <source>
        <strain evidence="1">ISS10</strain>
    </source>
</reference>
<accession>A0A0V1LTN7</accession>
<sequence>LPYIHHFAMWPLRGVYLFSLTLLALIIRRIVLSNADADDLMFQLRNINLKYCCYMIAQVWDSTSGFIVGQSRTVAAVDNNSLFGTLTDDEILEAVEEDENEDVDVFDMAQPFGRLFLHDSMEQQEKFQLLLLRHICDVAAQKKLSTCRQKLITDYVKYDTN</sequence>
<dbReference type="AlphaFoldDB" id="A0A0V1LTN7"/>
<gene>
    <name evidence="1" type="ORF">T02_8939</name>
</gene>
<comment type="caution">
    <text evidence="1">The sequence shown here is derived from an EMBL/GenBank/DDBJ whole genome shotgun (WGS) entry which is preliminary data.</text>
</comment>
<evidence type="ECO:0000313" key="1">
    <source>
        <dbReference type="EMBL" id="KRZ62888.1"/>
    </source>
</evidence>
<feature type="non-terminal residue" evidence="1">
    <location>
        <position position="161"/>
    </location>
</feature>
<evidence type="ECO:0000313" key="2">
    <source>
        <dbReference type="Proteomes" id="UP000054721"/>
    </source>
</evidence>
<name>A0A0V1LTN7_9BILA</name>
<dbReference type="Proteomes" id="UP000054721">
    <property type="component" value="Unassembled WGS sequence"/>
</dbReference>
<feature type="non-terminal residue" evidence="1">
    <location>
        <position position="1"/>
    </location>
</feature>
<keyword evidence="2" id="KW-1185">Reference proteome</keyword>
<protein>
    <submittedName>
        <fullName evidence="1">Uncharacterized protein</fullName>
    </submittedName>
</protein>
<dbReference type="EMBL" id="JYDW01000005">
    <property type="protein sequence ID" value="KRZ62888.1"/>
    <property type="molecule type" value="Genomic_DNA"/>
</dbReference>
<organism evidence="1 2">
    <name type="scientific">Trichinella nativa</name>
    <dbReference type="NCBI Taxonomy" id="6335"/>
    <lineage>
        <taxon>Eukaryota</taxon>
        <taxon>Metazoa</taxon>
        <taxon>Ecdysozoa</taxon>
        <taxon>Nematoda</taxon>
        <taxon>Enoplea</taxon>
        <taxon>Dorylaimia</taxon>
        <taxon>Trichinellida</taxon>
        <taxon>Trichinellidae</taxon>
        <taxon>Trichinella</taxon>
    </lineage>
</organism>